<dbReference type="AlphaFoldDB" id="A0A369BPS9"/>
<gene>
    <name evidence="2" type="ORF">DFP94_101990</name>
</gene>
<dbReference type="Proteomes" id="UP000253090">
    <property type="component" value="Unassembled WGS sequence"/>
</dbReference>
<name>A0A369BPS9_9BACL</name>
<keyword evidence="3" id="KW-1185">Reference proteome</keyword>
<protein>
    <submittedName>
        <fullName evidence="2">Uncharacterized protein</fullName>
    </submittedName>
</protein>
<organism evidence="2 3">
    <name type="scientific">Fontibacillus phaseoli</name>
    <dbReference type="NCBI Taxonomy" id="1416533"/>
    <lineage>
        <taxon>Bacteria</taxon>
        <taxon>Bacillati</taxon>
        <taxon>Bacillota</taxon>
        <taxon>Bacilli</taxon>
        <taxon>Bacillales</taxon>
        <taxon>Paenibacillaceae</taxon>
        <taxon>Fontibacillus</taxon>
    </lineage>
</organism>
<reference evidence="2 3" key="1">
    <citation type="submission" date="2018-07" db="EMBL/GenBank/DDBJ databases">
        <title>Genomic Encyclopedia of Type Strains, Phase III (KMG-III): the genomes of soil and plant-associated and newly described type strains.</title>
        <authorList>
            <person name="Whitman W."/>
        </authorList>
    </citation>
    <scope>NUCLEOTIDE SEQUENCE [LARGE SCALE GENOMIC DNA]</scope>
    <source>
        <strain evidence="2 3">CECT 8333</strain>
    </source>
</reference>
<dbReference type="InterPro" id="IPR047773">
    <property type="entry name" value="YHYH_dom_bact"/>
</dbReference>
<sequence>MKKGLWLGSFIFIFLLSSMSVSAHPGRTDSKGGHYLSNLSELAFCK</sequence>
<keyword evidence="1" id="KW-0732">Signal</keyword>
<dbReference type="EMBL" id="QPJW01000001">
    <property type="protein sequence ID" value="RCX23391.1"/>
    <property type="molecule type" value="Genomic_DNA"/>
</dbReference>
<feature type="signal peptide" evidence="1">
    <location>
        <begin position="1"/>
        <end position="23"/>
    </location>
</feature>
<evidence type="ECO:0000313" key="2">
    <source>
        <dbReference type="EMBL" id="RCX23391.1"/>
    </source>
</evidence>
<accession>A0A369BPS9</accession>
<evidence type="ECO:0000313" key="3">
    <source>
        <dbReference type="Proteomes" id="UP000253090"/>
    </source>
</evidence>
<evidence type="ECO:0000256" key="1">
    <source>
        <dbReference type="SAM" id="SignalP"/>
    </source>
</evidence>
<comment type="caution">
    <text evidence="2">The sequence shown here is derived from an EMBL/GenBank/DDBJ whole genome shotgun (WGS) entry which is preliminary data.</text>
</comment>
<feature type="chain" id="PRO_5017001181" evidence="1">
    <location>
        <begin position="24"/>
        <end position="46"/>
    </location>
</feature>
<dbReference type="NCBIfam" id="NF033223">
    <property type="entry name" value="YHYH_alt"/>
    <property type="match status" value="1"/>
</dbReference>
<proteinExistence type="predicted"/>